<evidence type="ECO:0000313" key="6">
    <source>
        <dbReference type="EMBL" id="OMJ81936.1"/>
    </source>
</evidence>
<evidence type="ECO:0000256" key="3">
    <source>
        <dbReference type="ARBA" id="ARBA00022833"/>
    </source>
</evidence>
<keyword evidence="7" id="KW-1185">Reference proteome</keyword>
<dbReference type="InterPro" id="IPR019786">
    <property type="entry name" value="Zinc_finger_PHD-type_CS"/>
</dbReference>
<dbReference type="SUPFAM" id="SSF57903">
    <property type="entry name" value="FYVE/PHD zinc finger"/>
    <property type="match status" value="1"/>
</dbReference>
<dbReference type="InterPro" id="IPR001965">
    <property type="entry name" value="Znf_PHD"/>
</dbReference>
<dbReference type="GO" id="GO:0061665">
    <property type="term" value="F:SUMO ligase activity"/>
    <property type="evidence" value="ECO:0007669"/>
    <property type="project" value="TreeGrafter"/>
</dbReference>
<dbReference type="GO" id="GO:0000785">
    <property type="term" value="C:chromatin"/>
    <property type="evidence" value="ECO:0007669"/>
    <property type="project" value="TreeGrafter"/>
</dbReference>
<dbReference type="SMART" id="SM00249">
    <property type="entry name" value="PHD"/>
    <property type="match status" value="1"/>
</dbReference>
<dbReference type="InterPro" id="IPR011011">
    <property type="entry name" value="Znf_FYVE_PHD"/>
</dbReference>
<organism evidence="6 7">
    <name type="scientific">Stentor coeruleus</name>
    <dbReference type="NCBI Taxonomy" id="5963"/>
    <lineage>
        <taxon>Eukaryota</taxon>
        <taxon>Sar</taxon>
        <taxon>Alveolata</taxon>
        <taxon>Ciliophora</taxon>
        <taxon>Postciliodesmatophora</taxon>
        <taxon>Heterotrichea</taxon>
        <taxon>Heterotrichida</taxon>
        <taxon>Stentoridae</taxon>
        <taxon>Stentor</taxon>
    </lineage>
</organism>
<keyword evidence="1" id="KW-0479">Metal-binding</keyword>
<evidence type="ECO:0000256" key="1">
    <source>
        <dbReference type="ARBA" id="ARBA00022723"/>
    </source>
</evidence>
<dbReference type="EMBL" id="MPUH01000360">
    <property type="protein sequence ID" value="OMJ81936.1"/>
    <property type="molecule type" value="Genomic_DNA"/>
</dbReference>
<dbReference type="Proteomes" id="UP000187209">
    <property type="component" value="Unassembled WGS sequence"/>
</dbReference>
<dbReference type="PROSITE" id="PS01359">
    <property type="entry name" value="ZF_PHD_1"/>
    <property type="match status" value="1"/>
</dbReference>
<evidence type="ECO:0000259" key="5">
    <source>
        <dbReference type="PROSITE" id="PS51044"/>
    </source>
</evidence>
<gene>
    <name evidence="6" type="ORF">SteCoe_17474</name>
</gene>
<comment type="caution">
    <text evidence="6">The sequence shown here is derived from an EMBL/GenBank/DDBJ whole genome shotgun (WGS) entry which is preliminary data.</text>
</comment>
<accession>A0A1R2BYR6</accession>
<dbReference type="GO" id="GO:0008270">
    <property type="term" value="F:zinc ion binding"/>
    <property type="evidence" value="ECO:0007669"/>
    <property type="project" value="UniProtKB-KW"/>
</dbReference>
<dbReference type="PROSITE" id="PS51044">
    <property type="entry name" value="ZF_SP_RING"/>
    <property type="match status" value="1"/>
</dbReference>
<keyword evidence="3" id="KW-0862">Zinc</keyword>
<reference evidence="6 7" key="1">
    <citation type="submission" date="2016-11" db="EMBL/GenBank/DDBJ databases">
        <title>The macronuclear genome of Stentor coeruleus: a giant cell with tiny introns.</title>
        <authorList>
            <person name="Slabodnick M."/>
            <person name="Ruby J.G."/>
            <person name="Reiff S.B."/>
            <person name="Swart E.C."/>
            <person name="Gosai S."/>
            <person name="Prabakaran S."/>
            <person name="Witkowska E."/>
            <person name="Larue G.E."/>
            <person name="Fisher S."/>
            <person name="Freeman R.M."/>
            <person name="Gunawardena J."/>
            <person name="Chu W."/>
            <person name="Stover N.A."/>
            <person name="Gregory B.D."/>
            <person name="Nowacki M."/>
            <person name="Derisi J."/>
            <person name="Roy S.W."/>
            <person name="Marshall W.F."/>
            <person name="Sood P."/>
        </authorList>
    </citation>
    <scope>NUCLEOTIDE SEQUENCE [LARGE SCALE GENOMIC DNA]</scope>
    <source>
        <strain evidence="6">WM001</strain>
    </source>
</reference>
<dbReference type="InterPro" id="IPR004181">
    <property type="entry name" value="Znf_MIZ"/>
</dbReference>
<evidence type="ECO:0000313" key="7">
    <source>
        <dbReference type="Proteomes" id="UP000187209"/>
    </source>
</evidence>
<sequence>MTENRAKVYDLLPKDLQYVPKLSSVSALNNKQSKETDEIKCLCINDQGELIKCTKCNKSQHLKCIGAHSKLKPYICPACALLKINPLDFPAESLVEPWVVQQNIESFPWFISCAERIIEYKNDTKKSIEIGKGKIQIQIRCLKLDGMSYTMTWPSNGLLLVNGKIAMKFEIPANINAKKRKDEPLNITTILNSGSNAISLIKYKDPNIYVACVYIVWLKSEDELIEEIYNTSQISVEEGKDFIKKILHSNDEDLVPDSIRFSLKCPFTYNLLEIPTRGVNCNHIQCFNLPSYIKMQRASKVNRWRCPICKGYVYDMVIDNYLAQIMKECQLIEDAEKLEIFSNAGYKILTSALANKKKDKNMNVLIKKQDEQNEIELPKKKTREEIEYIIID</sequence>
<dbReference type="GO" id="GO:0016925">
    <property type="term" value="P:protein sumoylation"/>
    <property type="evidence" value="ECO:0007669"/>
    <property type="project" value="TreeGrafter"/>
</dbReference>
<dbReference type="InterPro" id="IPR013083">
    <property type="entry name" value="Znf_RING/FYVE/PHD"/>
</dbReference>
<evidence type="ECO:0000256" key="2">
    <source>
        <dbReference type="ARBA" id="ARBA00022771"/>
    </source>
</evidence>
<dbReference type="CDD" id="cd16650">
    <property type="entry name" value="SP-RING_PIAS-like"/>
    <property type="match status" value="1"/>
</dbReference>
<dbReference type="AlphaFoldDB" id="A0A1R2BYR6"/>
<dbReference type="PANTHER" id="PTHR10782:SF4">
    <property type="entry name" value="TONALLI, ISOFORM E"/>
    <property type="match status" value="1"/>
</dbReference>
<feature type="domain" description="SP-RING-type" evidence="5">
    <location>
        <begin position="250"/>
        <end position="331"/>
    </location>
</feature>
<proteinExistence type="predicted"/>
<evidence type="ECO:0000256" key="4">
    <source>
        <dbReference type="PROSITE-ProRule" id="PRU00452"/>
    </source>
</evidence>
<dbReference type="PANTHER" id="PTHR10782">
    <property type="entry name" value="ZINC FINGER MIZ DOMAIN-CONTAINING PROTEIN"/>
    <property type="match status" value="1"/>
</dbReference>
<dbReference type="OrthoDB" id="28127at2759"/>
<dbReference type="Pfam" id="PF02891">
    <property type="entry name" value="zf-MIZ"/>
    <property type="match status" value="1"/>
</dbReference>
<dbReference type="Gene3D" id="3.30.40.10">
    <property type="entry name" value="Zinc/RING finger domain, C3HC4 (zinc finger)"/>
    <property type="match status" value="2"/>
</dbReference>
<protein>
    <recommendedName>
        <fullName evidence="5">SP-RING-type domain-containing protein</fullName>
    </recommendedName>
</protein>
<name>A0A1R2BYR6_9CILI</name>
<keyword evidence="2 4" id="KW-0863">Zinc-finger</keyword>